<dbReference type="Proteomes" id="UP000006087">
    <property type="component" value="Unassembled WGS sequence"/>
</dbReference>
<protein>
    <recommendedName>
        <fullName evidence="2">Endonuclease NucS C-terminal domain-containing protein</fullName>
    </recommendedName>
</protein>
<reference evidence="3 4" key="1">
    <citation type="submission" date="2012-06" db="EMBL/GenBank/DDBJ databases">
        <title>The Genome Sequence of Aeromonas veronii AMC34.</title>
        <authorList>
            <consortium name="The Broad Institute Genome Sequencing Platform"/>
            <person name="Earl A."/>
            <person name="Ward D."/>
            <person name="Feldgarden M."/>
            <person name="Gevers D."/>
            <person name="Graf J."/>
            <person name="Tomasi A."/>
            <person name="Horneman A."/>
            <person name="Walker B."/>
            <person name="Young S.K."/>
            <person name="Zeng Q."/>
            <person name="Gargeya S."/>
            <person name="Fitzgerald M."/>
            <person name="Haas B."/>
            <person name="Abouelleil A."/>
            <person name="Alvarado L."/>
            <person name="Arachchi H.M."/>
            <person name="Berlin A.M."/>
            <person name="Chapman S.B."/>
            <person name="Goldberg J."/>
            <person name="Griggs A."/>
            <person name="Gujja S."/>
            <person name="Hansen M."/>
            <person name="Howarth C."/>
            <person name="Imamovic A."/>
            <person name="Larimer J."/>
            <person name="McCowan C."/>
            <person name="Montmayeur A."/>
            <person name="Murphy C."/>
            <person name="Neiman D."/>
            <person name="Pearson M."/>
            <person name="Priest M."/>
            <person name="Roberts A."/>
            <person name="Saif S."/>
            <person name="Shea T."/>
            <person name="Sisk P."/>
            <person name="Sykes S."/>
            <person name="Wortman J."/>
            <person name="Nusbaum C."/>
            <person name="Birren B."/>
        </authorList>
    </citation>
    <scope>NUCLEOTIDE SEQUENCE [LARGE SCALE GENOMIC DNA]</scope>
    <source>
        <strain evidence="3 4">AMC34</strain>
    </source>
</reference>
<dbReference type="AlphaFoldDB" id="K1ING1"/>
<dbReference type="GO" id="GO:0004519">
    <property type="term" value="F:endonuclease activity"/>
    <property type="evidence" value="ECO:0007669"/>
    <property type="project" value="InterPro"/>
</dbReference>
<evidence type="ECO:0000259" key="2">
    <source>
        <dbReference type="Pfam" id="PF01939"/>
    </source>
</evidence>
<name>K1ING1_AERVE</name>
<sequence length="270" mass="30793">MEVKFSSWLSQSGNDWAVPSYPELISRLSRHYSEQTGSKVNIYELTDYRVLKNLQKLYGKNGKFCNIGEELEGAVKSALSYYIRFYSQQQAKKQNEALMKAVEDYCNDTKTDEMQDCKKQVQEYCTPRNSMPPQSQAIQLSALSMNFAYEKDLQQTLCMQVYELFPGYDIFGGVEVGIEYPIGSRRIDLLLEKTDDKSLLIVELKAGLADYKVFGQISMYLGLIKRKFSERLVEGVIIAGEIEESLVQAAETNSAIKLMTYQMSLKLEDA</sequence>
<dbReference type="InterPro" id="IPR011856">
    <property type="entry name" value="tRNA_endonuc-like_dom_sf"/>
</dbReference>
<evidence type="ECO:0000313" key="4">
    <source>
        <dbReference type="Proteomes" id="UP000006087"/>
    </source>
</evidence>
<comment type="caution">
    <text evidence="3">The sequence shown here is derived from an EMBL/GenBank/DDBJ whole genome shotgun (WGS) entry which is preliminary data.</text>
</comment>
<dbReference type="Pfam" id="PF01939">
    <property type="entry name" value="NucS_C"/>
    <property type="match status" value="1"/>
</dbReference>
<organism evidence="3 4">
    <name type="scientific">Aeromonas veronii AMC34</name>
    <dbReference type="NCBI Taxonomy" id="1073383"/>
    <lineage>
        <taxon>Bacteria</taxon>
        <taxon>Pseudomonadati</taxon>
        <taxon>Pseudomonadota</taxon>
        <taxon>Gammaproteobacteria</taxon>
        <taxon>Aeromonadales</taxon>
        <taxon>Aeromonadaceae</taxon>
        <taxon>Aeromonas</taxon>
    </lineage>
</organism>
<dbReference type="InterPro" id="IPR002793">
    <property type="entry name" value="Endonuclease_NucS"/>
</dbReference>
<dbReference type="InterPro" id="IPR048301">
    <property type="entry name" value="NucS_C"/>
</dbReference>
<dbReference type="Gene3D" id="3.40.1350.10">
    <property type="match status" value="1"/>
</dbReference>
<proteinExistence type="predicted"/>
<gene>
    <name evidence="3" type="ORF">HMPREF1168_03689</name>
</gene>
<dbReference type="GO" id="GO:0003677">
    <property type="term" value="F:DNA binding"/>
    <property type="evidence" value="ECO:0007669"/>
    <property type="project" value="UniProtKB-KW"/>
</dbReference>
<dbReference type="EMBL" id="AGWU01000024">
    <property type="protein sequence ID" value="EKB17462.1"/>
    <property type="molecule type" value="Genomic_DNA"/>
</dbReference>
<accession>K1ING1</accession>
<keyword evidence="1" id="KW-0238">DNA-binding</keyword>
<feature type="domain" description="Endonuclease NucS C-terminal" evidence="2">
    <location>
        <begin position="151"/>
        <end position="247"/>
    </location>
</feature>
<dbReference type="CDD" id="cd22341">
    <property type="entry name" value="NucS-like"/>
    <property type="match status" value="1"/>
</dbReference>
<evidence type="ECO:0000256" key="1">
    <source>
        <dbReference type="ARBA" id="ARBA00023125"/>
    </source>
</evidence>
<dbReference type="HOGENOM" id="CLU_1029093_0_0_6"/>
<evidence type="ECO:0000313" key="3">
    <source>
        <dbReference type="EMBL" id="EKB17462.1"/>
    </source>
</evidence>